<feature type="transmembrane region" description="Helical" evidence="1">
    <location>
        <begin position="66"/>
        <end position="88"/>
    </location>
</feature>
<organism evidence="2 3">
    <name type="scientific">Lentzea tibetensis</name>
    <dbReference type="NCBI Taxonomy" id="2591470"/>
    <lineage>
        <taxon>Bacteria</taxon>
        <taxon>Bacillati</taxon>
        <taxon>Actinomycetota</taxon>
        <taxon>Actinomycetes</taxon>
        <taxon>Pseudonocardiales</taxon>
        <taxon>Pseudonocardiaceae</taxon>
        <taxon>Lentzea</taxon>
    </lineage>
</organism>
<protein>
    <submittedName>
        <fullName evidence="2">Uncharacterized protein</fullName>
    </submittedName>
</protein>
<evidence type="ECO:0000313" key="3">
    <source>
        <dbReference type="Proteomes" id="UP000316639"/>
    </source>
</evidence>
<sequence>MVVDLGERRRAHRERMRRENPEQETYDGVVWLAFGFLLAGVIIGGFAHVPVGALFGTLYCGPADCYALPLALSGWALAALPAALLLVAPRYAAHLCAFILGLIATYFVTAAGDHPVAEGLWPLPLTYFLVGLLAVPASAGLAVALARGPIARLGVAALFHWVLVAVLIVWLA</sequence>
<keyword evidence="1" id="KW-0472">Membrane</keyword>
<evidence type="ECO:0000313" key="2">
    <source>
        <dbReference type="EMBL" id="TWP53736.1"/>
    </source>
</evidence>
<keyword evidence="3" id="KW-1185">Reference proteome</keyword>
<dbReference type="OrthoDB" id="3708602at2"/>
<evidence type="ECO:0000256" key="1">
    <source>
        <dbReference type="SAM" id="Phobius"/>
    </source>
</evidence>
<keyword evidence="1" id="KW-1133">Transmembrane helix</keyword>
<accession>A0A563F169</accession>
<dbReference type="EMBL" id="VOBR01000002">
    <property type="protein sequence ID" value="TWP53736.1"/>
    <property type="molecule type" value="Genomic_DNA"/>
</dbReference>
<name>A0A563F169_9PSEU</name>
<feature type="transmembrane region" description="Helical" evidence="1">
    <location>
        <begin position="95"/>
        <end position="112"/>
    </location>
</feature>
<gene>
    <name evidence="2" type="ORF">FKR81_02975</name>
</gene>
<comment type="caution">
    <text evidence="2">The sequence shown here is derived from an EMBL/GenBank/DDBJ whole genome shotgun (WGS) entry which is preliminary data.</text>
</comment>
<keyword evidence="1" id="KW-0812">Transmembrane</keyword>
<feature type="transmembrane region" description="Helical" evidence="1">
    <location>
        <begin position="153"/>
        <end position="171"/>
    </location>
</feature>
<dbReference type="AlphaFoldDB" id="A0A563F169"/>
<dbReference type="RefSeq" id="WP_146349332.1">
    <property type="nucleotide sequence ID" value="NZ_VOBR01000002.1"/>
</dbReference>
<feature type="transmembrane region" description="Helical" evidence="1">
    <location>
        <begin position="25"/>
        <end position="46"/>
    </location>
</feature>
<proteinExistence type="predicted"/>
<dbReference type="Proteomes" id="UP000316639">
    <property type="component" value="Unassembled WGS sequence"/>
</dbReference>
<feature type="transmembrane region" description="Helical" evidence="1">
    <location>
        <begin position="124"/>
        <end position="146"/>
    </location>
</feature>
<reference evidence="2 3" key="1">
    <citation type="submission" date="2019-07" db="EMBL/GenBank/DDBJ databases">
        <title>Lentzea xizangensis sp. nov., isolated from Qinghai-Tibetan Plateau Soils.</title>
        <authorList>
            <person name="Huang J."/>
        </authorList>
    </citation>
    <scope>NUCLEOTIDE SEQUENCE [LARGE SCALE GENOMIC DNA]</scope>
    <source>
        <strain evidence="2 3">FXJ1.1311</strain>
    </source>
</reference>